<accession>A0A0V1K2P4</accession>
<name>A0A0V1K2P4_TRIPS</name>
<dbReference type="Proteomes" id="UP000054826">
    <property type="component" value="Unassembled WGS sequence"/>
</dbReference>
<organism evidence="1 2">
    <name type="scientific">Trichinella pseudospiralis</name>
    <name type="common">Parasitic roundworm</name>
    <dbReference type="NCBI Taxonomy" id="6337"/>
    <lineage>
        <taxon>Eukaryota</taxon>
        <taxon>Metazoa</taxon>
        <taxon>Ecdysozoa</taxon>
        <taxon>Nematoda</taxon>
        <taxon>Enoplea</taxon>
        <taxon>Dorylaimia</taxon>
        <taxon>Trichinellida</taxon>
        <taxon>Trichinellidae</taxon>
        <taxon>Trichinella</taxon>
    </lineage>
</organism>
<reference evidence="1 2" key="1">
    <citation type="submission" date="2015-01" db="EMBL/GenBank/DDBJ databases">
        <title>Evolution of Trichinella species and genotypes.</title>
        <authorList>
            <person name="Korhonen P.K."/>
            <person name="Edoardo P."/>
            <person name="Giuseppe L.R."/>
            <person name="Gasser R.B."/>
        </authorList>
    </citation>
    <scope>NUCLEOTIDE SEQUENCE [LARGE SCALE GENOMIC DNA]</scope>
    <source>
        <strain evidence="1">ISS176</strain>
    </source>
</reference>
<gene>
    <name evidence="1" type="ORF">T4C_22</name>
</gene>
<sequence>LTLGVKRIYKYFNPETTWYQRSDRKQYNKRVVSATKAGGNKDQSTISTEYERRMSEAVTCSGRNQNLTECQPSKCNEAVCISFEMEMKALMMKRANGTLGRSNEGNVIMQSG</sequence>
<feature type="non-terminal residue" evidence="1">
    <location>
        <position position="1"/>
    </location>
</feature>
<feature type="non-terminal residue" evidence="1">
    <location>
        <position position="112"/>
    </location>
</feature>
<dbReference type="EMBL" id="JYDV01000022">
    <property type="protein sequence ID" value="KRZ41109.1"/>
    <property type="molecule type" value="Genomic_DNA"/>
</dbReference>
<evidence type="ECO:0000313" key="1">
    <source>
        <dbReference type="EMBL" id="KRZ41109.1"/>
    </source>
</evidence>
<evidence type="ECO:0000313" key="2">
    <source>
        <dbReference type="Proteomes" id="UP000054826"/>
    </source>
</evidence>
<dbReference type="AlphaFoldDB" id="A0A0V1K2P4"/>
<proteinExistence type="predicted"/>
<protein>
    <submittedName>
        <fullName evidence="1">Uncharacterized protein</fullName>
    </submittedName>
</protein>
<comment type="caution">
    <text evidence="1">The sequence shown here is derived from an EMBL/GenBank/DDBJ whole genome shotgun (WGS) entry which is preliminary data.</text>
</comment>